<dbReference type="InParanoid" id="A0A0D0ACL4"/>
<dbReference type="EMBL" id="KN835584">
    <property type="protein sequence ID" value="KIK35844.1"/>
    <property type="molecule type" value="Genomic_DNA"/>
</dbReference>
<keyword evidence="2" id="KW-1185">Reference proteome</keyword>
<dbReference type="Proteomes" id="UP000054485">
    <property type="component" value="Unassembled WGS sequence"/>
</dbReference>
<organism evidence="1 2">
    <name type="scientific">Suillus luteus UH-Slu-Lm8-n1</name>
    <dbReference type="NCBI Taxonomy" id="930992"/>
    <lineage>
        <taxon>Eukaryota</taxon>
        <taxon>Fungi</taxon>
        <taxon>Dikarya</taxon>
        <taxon>Basidiomycota</taxon>
        <taxon>Agaricomycotina</taxon>
        <taxon>Agaricomycetes</taxon>
        <taxon>Agaricomycetidae</taxon>
        <taxon>Boletales</taxon>
        <taxon>Suillineae</taxon>
        <taxon>Suillaceae</taxon>
        <taxon>Suillus</taxon>
    </lineage>
</organism>
<sequence>MRLARRNLTAVAADKKGSTYKAIPEGWWYYSVCTTVKYVDGISTAVNGSISTQINTYLHLQLFPYPSAK</sequence>
<proteinExistence type="predicted"/>
<dbReference type="AlphaFoldDB" id="A0A0D0ACL4"/>
<dbReference type="HOGENOM" id="CLU_2777622_0_0_1"/>
<reference evidence="1 2" key="1">
    <citation type="submission" date="2014-04" db="EMBL/GenBank/DDBJ databases">
        <authorList>
            <consortium name="DOE Joint Genome Institute"/>
            <person name="Kuo A."/>
            <person name="Ruytinx J."/>
            <person name="Rineau F."/>
            <person name="Colpaert J."/>
            <person name="Kohler A."/>
            <person name="Nagy L.G."/>
            <person name="Floudas D."/>
            <person name="Copeland A."/>
            <person name="Barry K.W."/>
            <person name="Cichocki N."/>
            <person name="Veneault-Fourrey C."/>
            <person name="LaButti K."/>
            <person name="Lindquist E.A."/>
            <person name="Lipzen A."/>
            <person name="Lundell T."/>
            <person name="Morin E."/>
            <person name="Murat C."/>
            <person name="Sun H."/>
            <person name="Tunlid A."/>
            <person name="Henrissat B."/>
            <person name="Grigoriev I.V."/>
            <person name="Hibbett D.S."/>
            <person name="Martin F."/>
            <person name="Nordberg H.P."/>
            <person name="Cantor M.N."/>
            <person name="Hua S.X."/>
        </authorList>
    </citation>
    <scope>NUCLEOTIDE SEQUENCE [LARGE SCALE GENOMIC DNA]</scope>
    <source>
        <strain evidence="1 2">UH-Slu-Lm8-n1</strain>
    </source>
</reference>
<gene>
    <name evidence="1" type="ORF">CY34DRAFT_811845</name>
</gene>
<name>A0A0D0ACL4_9AGAM</name>
<evidence type="ECO:0000313" key="1">
    <source>
        <dbReference type="EMBL" id="KIK35844.1"/>
    </source>
</evidence>
<reference evidence="2" key="2">
    <citation type="submission" date="2015-01" db="EMBL/GenBank/DDBJ databases">
        <title>Evolutionary Origins and Diversification of the Mycorrhizal Mutualists.</title>
        <authorList>
            <consortium name="DOE Joint Genome Institute"/>
            <consortium name="Mycorrhizal Genomics Consortium"/>
            <person name="Kohler A."/>
            <person name="Kuo A."/>
            <person name="Nagy L.G."/>
            <person name="Floudas D."/>
            <person name="Copeland A."/>
            <person name="Barry K.W."/>
            <person name="Cichocki N."/>
            <person name="Veneault-Fourrey C."/>
            <person name="LaButti K."/>
            <person name="Lindquist E.A."/>
            <person name="Lipzen A."/>
            <person name="Lundell T."/>
            <person name="Morin E."/>
            <person name="Murat C."/>
            <person name="Riley R."/>
            <person name="Ohm R."/>
            <person name="Sun H."/>
            <person name="Tunlid A."/>
            <person name="Henrissat B."/>
            <person name="Grigoriev I.V."/>
            <person name="Hibbett D.S."/>
            <person name="Martin F."/>
        </authorList>
    </citation>
    <scope>NUCLEOTIDE SEQUENCE [LARGE SCALE GENOMIC DNA]</scope>
    <source>
        <strain evidence="2">UH-Slu-Lm8-n1</strain>
    </source>
</reference>
<protein>
    <submittedName>
        <fullName evidence="1">Uncharacterized protein</fullName>
    </submittedName>
</protein>
<evidence type="ECO:0000313" key="2">
    <source>
        <dbReference type="Proteomes" id="UP000054485"/>
    </source>
</evidence>
<accession>A0A0D0ACL4</accession>